<reference evidence="1 2" key="1">
    <citation type="journal article" date="2016" name="Nat. Commun.">
        <title>Thousands of microbial genomes shed light on interconnected biogeochemical processes in an aquifer system.</title>
        <authorList>
            <person name="Anantharaman K."/>
            <person name="Brown C.T."/>
            <person name="Hug L.A."/>
            <person name="Sharon I."/>
            <person name="Castelle C.J."/>
            <person name="Probst A.J."/>
            <person name="Thomas B.C."/>
            <person name="Singh A."/>
            <person name="Wilkins M.J."/>
            <person name="Karaoz U."/>
            <person name="Brodie E.L."/>
            <person name="Williams K.H."/>
            <person name="Hubbard S.S."/>
            <person name="Banfield J.F."/>
        </authorList>
    </citation>
    <scope>NUCLEOTIDE SEQUENCE [LARGE SCALE GENOMIC DNA]</scope>
</reference>
<comment type="caution">
    <text evidence="1">The sequence shown here is derived from an EMBL/GenBank/DDBJ whole genome shotgun (WGS) entry which is preliminary data.</text>
</comment>
<evidence type="ECO:0000313" key="1">
    <source>
        <dbReference type="EMBL" id="OGZ64713.1"/>
    </source>
</evidence>
<protein>
    <recommendedName>
        <fullName evidence="3">PsbP C-terminal domain-containing protein</fullName>
    </recommendedName>
</protein>
<accession>A0A1G2HQI6</accession>
<dbReference type="AlphaFoldDB" id="A0A1G2HQI6"/>
<proteinExistence type="predicted"/>
<dbReference type="Proteomes" id="UP000176855">
    <property type="component" value="Unassembled WGS sequence"/>
</dbReference>
<name>A0A1G2HQI6_9BACT</name>
<evidence type="ECO:0000313" key="2">
    <source>
        <dbReference type="Proteomes" id="UP000176855"/>
    </source>
</evidence>
<dbReference type="EMBL" id="MHOO01000003">
    <property type="protein sequence ID" value="OGZ64713.1"/>
    <property type="molecule type" value="Genomic_DNA"/>
</dbReference>
<organism evidence="1 2">
    <name type="scientific">Candidatus Staskawiczbacteria bacterium RIFCSPHIGHO2_01_FULL_39_25</name>
    <dbReference type="NCBI Taxonomy" id="1802202"/>
    <lineage>
        <taxon>Bacteria</taxon>
        <taxon>Candidatus Staskawicziibacteriota</taxon>
    </lineage>
</organism>
<sequence>MKTIFVIALLIVAVGLISSIGYLLFKDKTIPVELSDQAQEIDKVVKLIDFSEINSEFPFSAKIPKEFEAEYISELKAINIYNPALRGSNNIEKSQLYISFFKASRFLTLSTVDITKQDNMIIKGHEAILYEITKKDGVPNFAGQPGWRNFKHQALDIRLTKDSPSYFYSFAYVPDLGEKTFNSIIDSLVFMNQDN</sequence>
<gene>
    <name evidence="1" type="ORF">A2730_01990</name>
</gene>
<dbReference type="STRING" id="1802202.A2730_01990"/>
<evidence type="ECO:0008006" key="3">
    <source>
        <dbReference type="Google" id="ProtNLM"/>
    </source>
</evidence>